<evidence type="ECO:0000313" key="3">
    <source>
        <dbReference type="Proteomes" id="UP000830671"/>
    </source>
</evidence>
<evidence type="ECO:0000313" key="2">
    <source>
        <dbReference type="EMBL" id="UQC81915.1"/>
    </source>
</evidence>
<dbReference type="AlphaFoldDB" id="A0A9Q8SR68"/>
<organism evidence="2 3">
    <name type="scientific">Colletotrichum lupini</name>
    <dbReference type="NCBI Taxonomy" id="145971"/>
    <lineage>
        <taxon>Eukaryota</taxon>
        <taxon>Fungi</taxon>
        <taxon>Dikarya</taxon>
        <taxon>Ascomycota</taxon>
        <taxon>Pezizomycotina</taxon>
        <taxon>Sordariomycetes</taxon>
        <taxon>Hypocreomycetidae</taxon>
        <taxon>Glomerellales</taxon>
        <taxon>Glomerellaceae</taxon>
        <taxon>Colletotrichum</taxon>
        <taxon>Colletotrichum acutatum species complex</taxon>
    </lineage>
</organism>
<dbReference type="Proteomes" id="UP000830671">
    <property type="component" value="Chromosome 4"/>
</dbReference>
<reference evidence="2" key="1">
    <citation type="journal article" date="2021" name="Mol. Plant Microbe Interact.">
        <title>Complete Genome Sequence of the Plant-Pathogenic Fungus Colletotrichum lupini.</title>
        <authorList>
            <person name="Baroncelli R."/>
            <person name="Pensec F."/>
            <person name="Da Lio D."/>
            <person name="Boufleur T."/>
            <person name="Vicente I."/>
            <person name="Sarrocco S."/>
            <person name="Picot A."/>
            <person name="Baraldi E."/>
            <person name="Sukno S."/>
            <person name="Thon M."/>
            <person name="Le Floch G."/>
        </authorList>
    </citation>
    <scope>NUCLEOTIDE SEQUENCE</scope>
    <source>
        <strain evidence="2">IMI 504893</strain>
    </source>
</reference>
<feature type="compositionally biased region" description="Low complexity" evidence="1">
    <location>
        <begin position="201"/>
        <end position="278"/>
    </location>
</feature>
<dbReference type="PRINTS" id="PR01217">
    <property type="entry name" value="PRICHEXTENSN"/>
</dbReference>
<feature type="compositionally biased region" description="Low complexity" evidence="1">
    <location>
        <begin position="142"/>
        <end position="157"/>
    </location>
</feature>
<dbReference type="RefSeq" id="XP_049143539.1">
    <property type="nucleotide sequence ID" value="XM_049286396.1"/>
</dbReference>
<keyword evidence="3" id="KW-1185">Reference proteome</keyword>
<name>A0A9Q8SR68_9PEZI</name>
<dbReference type="KEGG" id="clup:CLUP02_07401"/>
<proteinExistence type="predicted"/>
<protein>
    <submittedName>
        <fullName evidence="2">Uncharacterized protein</fullName>
    </submittedName>
</protein>
<dbReference type="GeneID" id="73341406"/>
<feature type="region of interest" description="Disordered" evidence="1">
    <location>
        <begin position="20"/>
        <end position="57"/>
    </location>
</feature>
<sequence>MYSAQAFPLELKAHRSAGITPKSEDMLSFKSPPPGSYGILVENPPSGGDSSRATAAYDGDVRTKGKLDDVLQYSYYRSPAVMAVFFLGSTKIPQSHSTSASRHSRKRSPSEQSLDKIPPDQQPPPEKPELRQRPSLKFIHVRSLGSPSSSRPSSPDRPASPLPPSSLSQPSRPSSPRPSSPRPSTPRPSTPPLLPPPRPRPTTTATMSSPTKNSVPPTSTTTSNPSTTTTSSSNPLNSSTSNSSYPNNSLSTSNPNSSLNNTNNTKSINNNNTNNQNSGFGNSLPMPGLSGPANGPIGNLLKGPVDDNGKLKDAGLMVGIKLDLEAEVHLTARVRGDILVGLY</sequence>
<feature type="region of interest" description="Disordered" evidence="1">
    <location>
        <begin position="93"/>
        <end position="301"/>
    </location>
</feature>
<feature type="compositionally biased region" description="Pro residues" evidence="1">
    <location>
        <begin position="173"/>
        <end position="200"/>
    </location>
</feature>
<gene>
    <name evidence="2" type="ORF">CLUP02_07401</name>
</gene>
<evidence type="ECO:0000256" key="1">
    <source>
        <dbReference type="SAM" id="MobiDB-lite"/>
    </source>
</evidence>
<accession>A0A9Q8SR68</accession>
<dbReference type="EMBL" id="CP019476">
    <property type="protein sequence ID" value="UQC81915.1"/>
    <property type="molecule type" value="Genomic_DNA"/>
</dbReference>